<evidence type="ECO:0000256" key="1">
    <source>
        <dbReference type="ARBA" id="ARBA00004651"/>
    </source>
</evidence>
<feature type="transmembrane region" description="Helical" evidence="9">
    <location>
        <begin position="105"/>
        <end position="124"/>
    </location>
</feature>
<keyword evidence="7" id="KW-0479">Metal-binding</keyword>
<comment type="subcellular location">
    <subcellularLocation>
        <location evidence="1">Cell membrane</location>
        <topology evidence="1">Multi-pass membrane protein</topology>
    </subcellularLocation>
</comment>
<evidence type="ECO:0000256" key="2">
    <source>
        <dbReference type="ARBA" id="ARBA00022475"/>
    </source>
</evidence>
<dbReference type="AlphaFoldDB" id="A0A2N1PV30"/>
<dbReference type="PANTHER" id="PTHR22926:SF3">
    <property type="entry name" value="UNDECAPRENYL-PHOSPHATE ALPHA-N-ACETYLGLUCOSAMINYL 1-PHOSPHATE TRANSFERASE"/>
    <property type="match status" value="1"/>
</dbReference>
<feature type="compositionally biased region" description="Basic residues" evidence="8">
    <location>
        <begin position="393"/>
        <end position="403"/>
    </location>
</feature>
<keyword evidence="4 9" id="KW-0812">Transmembrane</keyword>
<keyword evidence="2" id="KW-1003">Cell membrane</keyword>
<evidence type="ECO:0000256" key="7">
    <source>
        <dbReference type="PIRSR" id="PIRSR600715-1"/>
    </source>
</evidence>
<dbReference type="Proteomes" id="UP000233256">
    <property type="component" value="Unassembled WGS sequence"/>
</dbReference>
<feature type="transmembrane region" description="Helical" evidence="9">
    <location>
        <begin position="77"/>
        <end position="93"/>
    </location>
</feature>
<protein>
    <submittedName>
        <fullName evidence="10">Undecaprenyl-phosphate alpha-N-acetylglucosaminyl 1-phosphate transferase</fullName>
    </submittedName>
</protein>
<evidence type="ECO:0000256" key="9">
    <source>
        <dbReference type="SAM" id="Phobius"/>
    </source>
</evidence>
<evidence type="ECO:0000256" key="4">
    <source>
        <dbReference type="ARBA" id="ARBA00022692"/>
    </source>
</evidence>
<comment type="cofactor">
    <cofactor evidence="7">
        <name>Mg(2+)</name>
        <dbReference type="ChEBI" id="CHEBI:18420"/>
    </cofactor>
</comment>
<accession>A0A2N1PV30</accession>
<evidence type="ECO:0000313" key="11">
    <source>
        <dbReference type="Proteomes" id="UP000233256"/>
    </source>
</evidence>
<feature type="compositionally biased region" description="Basic and acidic residues" evidence="8">
    <location>
        <begin position="368"/>
        <end position="380"/>
    </location>
</feature>
<gene>
    <name evidence="10" type="ORF">CVV64_01835</name>
</gene>
<dbReference type="InterPro" id="IPR000715">
    <property type="entry name" value="Glycosyl_transferase_4"/>
</dbReference>
<proteinExistence type="predicted"/>
<feature type="transmembrane region" description="Helical" evidence="9">
    <location>
        <begin position="229"/>
        <end position="248"/>
    </location>
</feature>
<keyword evidence="5 9" id="KW-1133">Transmembrane helix</keyword>
<sequence>MMLLVVRFVVLFTLCFGLSYFLTPLMKWLAHRLGYVDKPAAHKAHQKTTPLLGGSAIILSFLAGVMLFRPMDHENQLTGIIASTVLLFIVGLIDDKMGMMPRTKLFWQAMAAAIMISYGVRIEIIDIKWISIPLTVFWVVGITNSVNLLDNMDGLSSGVSFIICMILFFISGFNSLYILAILSLALAGSCLGFLRHNFPPAKIFMGDCGSLPIGFLLSAMAIIGTWREAATLAVTLGIPILVLGVPIFDTTLVTVTRLFNGRPVSQGGKDHSSHRLLNMGFSPRQVALILYFIAICLGSSAIYVLESTRAQMLFVFLGILVMAFILGIRLGRIQVDYGNSATSRTRGKSRSATPGAKGARKGSGKKSISGEDEGKSDDSVKNGNLNKAEEKPKPRKKSRKSLK</sequence>
<feature type="transmembrane region" description="Helical" evidence="9">
    <location>
        <begin position="311"/>
        <end position="330"/>
    </location>
</feature>
<dbReference type="GO" id="GO:0046872">
    <property type="term" value="F:metal ion binding"/>
    <property type="evidence" value="ECO:0007669"/>
    <property type="project" value="UniProtKB-KW"/>
</dbReference>
<evidence type="ECO:0000313" key="10">
    <source>
        <dbReference type="EMBL" id="PKK92176.1"/>
    </source>
</evidence>
<dbReference type="GO" id="GO:0044038">
    <property type="term" value="P:cell wall macromolecule biosynthetic process"/>
    <property type="evidence" value="ECO:0007669"/>
    <property type="project" value="TreeGrafter"/>
</dbReference>
<dbReference type="GO" id="GO:0071555">
    <property type="term" value="P:cell wall organization"/>
    <property type="evidence" value="ECO:0007669"/>
    <property type="project" value="TreeGrafter"/>
</dbReference>
<dbReference type="Pfam" id="PF00953">
    <property type="entry name" value="Glycos_transf_4"/>
    <property type="match status" value="1"/>
</dbReference>
<keyword evidence="6 9" id="KW-0472">Membrane</keyword>
<feature type="region of interest" description="Disordered" evidence="8">
    <location>
        <begin position="339"/>
        <end position="403"/>
    </location>
</feature>
<feature type="transmembrane region" description="Helical" evidence="9">
    <location>
        <begin position="286"/>
        <end position="305"/>
    </location>
</feature>
<feature type="transmembrane region" description="Helical" evidence="9">
    <location>
        <begin position="203"/>
        <end position="223"/>
    </location>
</feature>
<keyword evidence="7" id="KW-0460">Magnesium</keyword>
<feature type="transmembrane region" description="Helical" evidence="9">
    <location>
        <begin position="51"/>
        <end position="71"/>
    </location>
</feature>
<organism evidence="10 11">
    <name type="scientific">Candidatus Wallbacteria bacterium HGW-Wallbacteria-1</name>
    <dbReference type="NCBI Taxonomy" id="2013854"/>
    <lineage>
        <taxon>Bacteria</taxon>
        <taxon>Candidatus Walliibacteriota</taxon>
    </lineage>
</organism>
<evidence type="ECO:0000256" key="3">
    <source>
        <dbReference type="ARBA" id="ARBA00022679"/>
    </source>
</evidence>
<dbReference type="GO" id="GO:0009103">
    <property type="term" value="P:lipopolysaccharide biosynthetic process"/>
    <property type="evidence" value="ECO:0007669"/>
    <property type="project" value="TreeGrafter"/>
</dbReference>
<feature type="binding site" evidence="7">
    <location>
        <position position="207"/>
    </location>
    <ligand>
        <name>Mg(2+)</name>
        <dbReference type="ChEBI" id="CHEBI:18420"/>
    </ligand>
</feature>
<name>A0A2N1PV30_9BACT</name>
<keyword evidence="3 10" id="KW-0808">Transferase</keyword>
<evidence type="ECO:0000256" key="8">
    <source>
        <dbReference type="SAM" id="MobiDB-lite"/>
    </source>
</evidence>
<dbReference type="GO" id="GO:0016780">
    <property type="term" value="F:phosphotransferase activity, for other substituted phosphate groups"/>
    <property type="evidence" value="ECO:0007669"/>
    <property type="project" value="InterPro"/>
</dbReference>
<dbReference type="CDD" id="cd06853">
    <property type="entry name" value="GT_WecA_like"/>
    <property type="match status" value="1"/>
</dbReference>
<reference evidence="10 11" key="1">
    <citation type="journal article" date="2017" name="ISME J.">
        <title>Potential for microbial H2 and metal transformations associated with novel bacteria and archaea in deep terrestrial subsurface sediments.</title>
        <authorList>
            <person name="Hernsdorf A.W."/>
            <person name="Amano Y."/>
            <person name="Miyakawa K."/>
            <person name="Ise K."/>
            <person name="Suzuki Y."/>
            <person name="Anantharaman K."/>
            <person name="Probst A."/>
            <person name="Burstein D."/>
            <person name="Thomas B.C."/>
            <person name="Banfield J.F."/>
        </authorList>
    </citation>
    <scope>NUCLEOTIDE SEQUENCE [LARGE SCALE GENOMIC DNA]</scope>
    <source>
        <strain evidence="10">HGW-Wallbacteria-1</strain>
    </source>
</reference>
<dbReference type="EMBL" id="PGXC01000001">
    <property type="protein sequence ID" value="PKK92176.1"/>
    <property type="molecule type" value="Genomic_DNA"/>
</dbReference>
<evidence type="ECO:0000256" key="6">
    <source>
        <dbReference type="ARBA" id="ARBA00023136"/>
    </source>
</evidence>
<comment type="caution">
    <text evidence="10">The sequence shown here is derived from an EMBL/GenBank/DDBJ whole genome shotgun (WGS) entry which is preliminary data.</text>
</comment>
<feature type="transmembrane region" description="Helical" evidence="9">
    <location>
        <begin position="130"/>
        <end position="149"/>
    </location>
</feature>
<feature type="binding site" evidence="7">
    <location>
        <position position="147"/>
    </location>
    <ligand>
        <name>Mg(2+)</name>
        <dbReference type="ChEBI" id="CHEBI:18420"/>
    </ligand>
</feature>
<evidence type="ECO:0000256" key="5">
    <source>
        <dbReference type="ARBA" id="ARBA00022989"/>
    </source>
</evidence>
<dbReference type="GO" id="GO:0005886">
    <property type="term" value="C:plasma membrane"/>
    <property type="evidence" value="ECO:0007669"/>
    <property type="project" value="UniProtKB-SubCell"/>
</dbReference>
<feature type="transmembrane region" description="Helical" evidence="9">
    <location>
        <begin position="6"/>
        <end position="30"/>
    </location>
</feature>
<dbReference type="PANTHER" id="PTHR22926">
    <property type="entry name" value="PHOSPHO-N-ACETYLMURAMOYL-PENTAPEPTIDE-TRANSFERASE"/>
    <property type="match status" value="1"/>
</dbReference>